<dbReference type="PANTHER" id="PTHR38733:SF1">
    <property type="entry name" value="TYPE IV METHYL-DIRECTED RESTRICTION ENZYME ECOKMCRBC"/>
    <property type="match status" value="1"/>
</dbReference>
<dbReference type="EMBL" id="QSSV01000038">
    <property type="protein sequence ID" value="RGM09244.1"/>
    <property type="molecule type" value="Genomic_DNA"/>
</dbReference>
<dbReference type="Proteomes" id="UP000284161">
    <property type="component" value="Unassembled WGS sequence"/>
</dbReference>
<accession>A0A3E4UIV4</accession>
<comment type="caution">
    <text evidence="1">The sequence shown here is derived from an EMBL/GenBank/DDBJ whole genome shotgun (WGS) entry which is preliminary data.</text>
</comment>
<evidence type="ECO:0000313" key="4">
    <source>
        <dbReference type="Proteomes" id="UP000284161"/>
    </source>
</evidence>
<protein>
    <submittedName>
        <fullName evidence="1">TonB-dependent receptor</fullName>
    </submittedName>
</protein>
<dbReference type="Proteomes" id="UP000261223">
    <property type="component" value="Unassembled WGS sequence"/>
</dbReference>
<organism evidence="1 3">
    <name type="scientific">Bacteroides stercoris</name>
    <dbReference type="NCBI Taxonomy" id="46506"/>
    <lineage>
        <taxon>Bacteria</taxon>
        <taxon>Pseudomonadati</taxon>
        <taxon>Bacteroidota</taxon>
        <taxon>Bacteroidia</taxon>
        <taxon>Bacteroidales</taxon>
        <taxon>Bacteroidaceae</taxon>
        <taxon>Bacteroides</taxon>
    </lineage>
</organism>
<name>A0A3E4UIV4_BACSE</name>
<dbReference type="InterPro" id="IPR019292">
    <property type="entry name" value="McrC"/>
</dbReference>
<keyword evidence="1" id="KW-0675">Receptor</keyword>
<dbReference type="EMBL" id="QRUB01000010">
    <property type="protein sequence ID" value="RGR27365.1"/>
    <property type="molecule type" value="Genomic_DNA"/>
</dbReference>
<evidence type="ECO:0000313" key="1">
    <source>
        <dbReference type="EMBL" id="RGM09244.1"/>
    </source>
</evidence>
<sequence>MGKSAGLTYRTIFLEEHGKLCNEDIQCILDKGICFRETGIMEKPVYLGIGPDMKASYFIGADWLDEKEGLSVVVHPKKEMENVDYFKMFMACLENELSSDYFSLIYGIECEKKYINCARLQDQITPLLLIHYLTVLKRLTKRGLRKDYVLQEENLQCKVKGRVLTGENLRMNVIGRRLDRCYCSFHEYTVDSQENRLLKKALLFTARFIRKFGSHDSFARLSALTNSLLAQFENVGDEIEIYQIRRVAANGLFKDYNEAVILAKKILRRFGYSIEKVNRTEDGTPVFWIDMSRLYEVYVYSLLNGAYGKQILFQVKGYHQCSADFIKLDENLIIDTKYKPRYENGNKGIIDDIRQVSAYARDEKIISHLSDAQPYMGEYPCLIIYPEKQASDDLEVTRFNHEESLLQKARKINGFRNFYKLGVRLPVKI</sequence>
<proteinExistence type="predicted"/>
<gene>
    <name evidence="2" type="ORF">DWY58_11655</name>
    <name evidence="1" type="ORF">DXC34_17835</name>
</gene>
<dbReference type="RefSeq" id="WP_117742623.1">
    <property type="nucleotide sequence ID" value="NZ_QRUB01000010.1"/>
</dbReference>
<dbReference type="Pfam" id="PF10117">
    <property type="entry name" value="McrBC"/>
    <property type="match status" value="1"/>
</dbReference>
<evidence type="ECO:0000313" key="2">
    <source>
        <dbReference type="EMBL" id="RGR27365.1"/>
    </source>
</evidence>
<reference evidence="3 4" key="1">
    <citation type="submission" date="2018-08" db="EMBL/GenBank/DDBJ databases">
        <title>A genome reference for cultivated species of the human gut microbiota.</title>
        <authorList>
            <person name="Zou Y."/>
            <person name="Xue W."/>
            <person name="Luo G."/>
        </authorList>
    </citation>
    <scope>NUCLEOTIDE SEQUENCE [LARGE SCALE GENOMIC DNA]</scope>
    <source>
        <strain evidence="2 4">AF25-6</strain>
        <strain evidence="1 3">TF03-6</strain>
    </source>
</reference>
<evidence type="ECO:0000313" key="3">
    <source>
        <dbReference type="Proteomes" id="UP000261223"/>
    </source>
</evidence>
<dbReference type="AlphaFoldDB" id="A0A3E4UIV4"/>
<dbReference type="PANTHER" id="PTHR38733">
    <property type="entry name" value="PROTEIN MCRC"/>
    <property type="match status" value="1"/>
</dbReference>